<evidence type="ECO:0000313" key="2">
    <source>
        <dbReference type="Proteomes" id="UP000177565"/>
    </source>
</evidence>
<evidence type="ECO:0000313" key="1">
    <source>
        <dbReference type="EMBL" id="OHA25901.1"/>
    </source>
</evidence>
<dbReference type="STRING" id="1802312.A3C06_00405"/>
<organism evidence="1 2">
    <name type="scientific">Candidatus Taylorbacteria bacterium RIFCSPHIGHO2_02_FULL_46_13</name>
    <dbReference type="NCBI Taxonomy" id="1802312"/>
    <lineage>
        <taxon>Bacteria</taxon>
        <taxon>Candidatus Tayloriibacteriota</taxon>
    </lineage>
</organism>
<dbReference type="AlphaFoldDB" id="A0A1G2MSB7"/>
<proteinExistence type="predicted"/>
<comment type="caution">
    <text evidence="1">The sequence shown here is derived from an EMBL/GenBank/DDBJ whole genome shotgun (WGS) entry which is preliminary data.</text>
</comment>
<name>A0A1G2MSB7_9BACT</name>
<dbReference type="Proteomes" id="UP000177565">
    <property type="component" value="Unassembled WGS sequence"/>
</dbReference>
<sequence length="106" mass="11818">MLKGILKISVKNADGSPLSLVNAYNDKCFWVYQGPVLSNLADLLRALKSMTDAQFAHHASPEKNDFAAWVEEVLRDSECARLLKKGATLKKATTVVEERLKDYYSA</sequence>
<gene>
    <name evidence="1" type="ORF">A3C06_00405</name>
</gene>
<protein>
    <submittedName>
        <fullName evidence="1">Uncharacterized protein</fullName>
    </submittedName>
</protein>
<dbReference type="EMBL" id="MHRQ01000031">
    <property type="protein sequence ID" value="OHA25901.1"/>
    <property type="molecule type" value="Genomic_DNA"/>
</dbReference>
<reference evidence="1 2" key="1">
    <citation type="journal article" date="2016" name="Nat. Commun.">
        <title>Thousands of microbial genomes shed light on interconnected biogeochemical processes in an aquifer system.</title>
        <authorList>
            <person name="Anantharaman K."/>
            <person name="Brown C.T."/>
            <person name="Hug L.A."/>
            <person name="Sharon I."/>
            <person name="Castelle C.J."/>
            <person name="Probst A.J."/>
            <person name="Thomas B.C."/>
            <person name="Singh A."/>
            <person name="Wilkins M.J."/>
            <person name="Karaoz U."/>
            <person name="Brodie E.L."/>
            <person name="Williams K.H."/>
            <person name="Hubbard S.S."/>
            <person name="Banfield J.F."/>
        </authorList>
    </citation>
    <scope>NUCLEOTIDE SEQUENCE [LARGE SCALE GENOMIC DNA]</scope>
</reference>
<accession>A0A1G2MSB7</accession>